<dbReference type="InterPro" id="IPR006119">
    <property type="entry name" value="Resolv_N"/>
</dbReference>
<dbReference type="RefSeq" id="WP_103095262.1">
    <property type="nucleotide sequence ID" value="NZ_LYMM01000025.1"/>
</dbReference>
<evidence type="ECO:0000256" key="2">
    <source>
        <dbReference type="ARBA" id="ARBA00023125"/>
    </source>
</evidence>
<dbReference type="PROSITE" id="PS51736">
    <property type="entry name" value="RECOMBINASES_3"/>
    <property type="match status" value="1"/>
</dbReference>
<protein>
    <submittedName>
        <fullName evidence="7">Resolvase</fullName>
    </submittedName>
</protein>
<dbReference type="CDD" id="cd00338">
    <property type="entry name" value="Ser_Recombinase"/>
    <property type="match status" value="1"/>
</dbReference>
<dbReference type="GO" id="GO:0003677">
    <property type="term" value="F:DNA binding"/>
    <property type="evidence" value="ECO:0007669"/>
    <property type="project" value="UniProtKB-KW"/>
</dbReference>
<dbReference type="EMBL" id="LYMM01000025">
    <property type="protein sequence ID" value="PNU05479.1"/>
    <property type="molecule type" value="Genomic_DNA"/>
</dbReference>
<keyword evidence="8" id="KW-1185">Reference proteome</keyword>
<dbReference type="GO" id="GO:0015074">
    <property type="term" value="P:DNA integration"/>
    <property type="evidence" value="ECO:0007669"/>
    <property type="project" value="UniProtKB-KW"/>
</dbReference>
<keyword evidence="2" id="KW-0238">DNA-binding</keyword>
<dbReference type="SMART" id="SM00857">
    <property type="entry name" value="Resolvase"/>
    <property type="match status" value="1"/>
</dbReference>
<sequence>MKSISYLRASTPRQGRSGLGLAAQRQAVASFCANRGFDQLAEYVEIETGKRNDRPELLKALHHAKVTGSTLVIAKLDRLSRNAAFLMTLRDAGTRFIAADLPDATDLTVGIMALVAQQEREAISTRTKEALQAAKARGQVLGNPNGASALRRAHRGNQAALQVIADRADAHALDLVPVIAEIRKHGVTSLTGIARELNDRSIQTPRGGSWHATSVRNLLARIPEDQHGATRNG</sequence>
<dbReference type="SUPFAM" id="SSF53041">
    <property type="entry name" value="Resolvase-like"/>
    <property type="match status" value="1"/>
</dbReference>
<dbReference type="InterPro" id="IPR006118">
    <property type="entry name" value="Recombinase_CS"/>
</dbReference>
<evidence type="ECO:0000256" key="1">
    <source>
        <dbReference type="ARBA" id="ARBA00022908"/>
    </source>
</evidence>
<dbReference type="AlphaFoldDB" id="A0A2K2G362"/>
<accession>A0A2K2G362</accession>
<organism evidence="7 8">
    <name type="scientific">Novosphingobium guangzhouense</name>
    <dbReference type="NCBI Taxonomy" id="1850347"/>
    <lineage>
        <taxon>Bacteria</taxon>
        <taxon>Pseudomonadati</taxon>
        <taxon>Pseudomonadota</taxon>
        <taxon>Alphaproteobacteria</taxon>
        <taxon>Sphingomonadales</taxon>
        <taxon>Sphingomonadaceae</taxon>
        <taxon>Novosphingobium</taxon>
    </lineage>
</organism>
<dbReference type="InterPro" id="IPR050639">
    <property type="entry name" value="SSR_resolvase"/>
</dbReference>
<evidence type="ECO:0000313" key="8">
    <source>
        <dbReference type="Proteomes" id="UP000236327"/>
    </source>
</evidence>
<feature type="active site" description="O-(5'-phospho-DNA)-serine intermediate" evidence="4 5">
    <location>
        <position position="10"/>
    </location>
</feature>
<dbReference type="Gene3D" id="3.40.50.1390">
    <property type="entry name" value="Resolvase, N-terminal catalytic domain"/>
    <property type="match status" value="1"/>
</dbReference>
<feature type="domain" description="Resolvase/invertase-type recombinase catalytic" evidence="6">
    <location>
        <begin position="2"/>
        <end position="138"/>
    </location>
</feature>
<keyword evidence="3" id="KW-0233">DNA recombination</keyword>
<dbReference type="PROSITE" id="PS00397">
    <property type="entry name" value="RECOMBINASES_1"/>
    <property type="match status" value="1"/>
</dbReference>
<keyword evidence="1" id="KW-0229">DNA integration</keyword>
<dbReference type="Pfam" id="PF00239">
    <property type="entry name" value="Resolvase"/>
    <property type="match status" value="1"/>
</dbReference>
<proteinExistence type="predicted"/>
<evidence type="ECO:0000256" key="3">
    <source>
        <dbReference type="ARBA" id="ARBA00023172"/>
    </source>
</evidence>
<dbReference type="Proteomes" id="UP000236327">
    <property type="component" value="Unassembled WGS sequence"/>
</dbReference>
<dbReference type="PANTHER" id="PTHR30461">
    <property type="entry name" value="DNA-INVERTASE FROM LAMBDOID PROPHAGE"/>
    <property type="match status" value="1"/>
</dbReference>
<name>A0A2K2G362_9SPHN</name>
<comment type="caution">
    <text evidence="7">The sequence shown here is derived from an EMBL/GenBank/DDBJ whole genome shotgun (WGS) entry which is preliminary data.</text>
</comment>
<reference evidence="7 8" key="1">
    <citation type="submission" date="2016-05" db="EMBL/GenBank/DDBJ databases">
        <title>Complete genome sequence of Novosphingobium guangzhouense SA925(T).</title>
        <authorList>
            <person name="Sha S."/>
        </authorList>
    </citation>
    <scope>NUCLEOTIDE SEQUENCE [LARGE SCALE GENOMIC DNA]</scope>
    <source>
        <strain evidence="7 8">SA925</strain>
    </source>
</reference>
<gene>
    <name evidence="7" type="ORF">A8V01_15960</name>
</gene>
<dbReference type="GO" id="GO:0000150">
    <property type="term" value="F:DNA strand exchange activity"/>
    <property type="evidence" value="ECO:0007669"/>
    <property type="project" value="InterPro"/>
</dbReference>
<evidence type="ECO:0000259" key="6">
    <source>
        <dbReference type="PROSITE" id="PS51736"/>
    </source>
</evidence>
<evidence type="ECO:0000256" key="5">
    <source>
        <dbReference type="PROSITE-ProRule" id="PRU10137"/>
    </source>
</evidence>
<dbReference type="PANTHER" id="PTHR30461:SF2">
    <property type="entry name" value="SERINE RECOMBINASE PINE-RELATED"/>
    <property type="match status" value="1"/>
</dbReference>
<evidence type="ECO:0000313" key="7">
    <source>
        <dbReference type="EMBL" id="PNU05479.1"/>
    </source>
</evidence>
<dbReference type="InterPro" id="IPR036162">
    <property type="entry name" value="Resolvase-like_N_sf"/>
</dbReference>
<evidence type="ECO:0000256" key="4">
    <source>
        <dbReference type="PIRSR" id="PIRSR606118-50"/>
    </source>
</evidence>
<dbReference type="OrthoDB" id="2290206at2"/>